<name>A0A1F5Z0T6_9BACT</name>
<feature type="transmembrane region" description="Helical" evidence="5">
    <location>
        <begin position="6"/>
        <end position="26"/>
    </location>
</feature>
<protein>
    <recommendedName>
        <fullName evidence="6">Sodium/calcium exchanger membrane region domain-containing protein</fullName>
    </recommendedName>
</protein>
<feature type="transmembrane region" description="Helical" evidence="5">
    <location>
        <begin position="234"/>
        <end position="253"/>
    </location>
</feature>
<feature type="transmembrane region" description="Helical" evidence="5">
    <location>
        <begin position="165"/>
        <end position="187"/>
    </location>
</feature>
<dbReference type="InterPro" id="IPR004837">
    <property type="entry name" value="NaCa_Exmemb"/>
</dbReference>
<evidence type="ECO:0000313" key="8">
    <source>
        <dbReference type="Proteomes" id="UP000177354"/>
    </source>
</evidence>
<comment type="caution">
    <text evidence="7">The sequence shown here is derived from an EMBL/GenBank/DDBJ whole genome shotgun (WGS) entry which is preliminary data.</text>
</comment>
<evidence type="ECO:0000256" key="2">
    <source>
        <dbReference type="ARBA" id="ARBA00022692"/>
    </source>
</evidence>
<dbReference type="Gene3D" id="1.20.1420.30">
    <property type="entry name" value="NCX, central ion-binding region"/>
    <property type="match status" value="1"/>
</dbReference>
<reference evidence="7 8" key="1">
    <citation type="journal article" date="2016" name="Nat. Commun.">
        <title>Thousands of microbial genomes shed light on interconnected biogeochemical processes in an aquifer system.</title>
        <authorList>
            <person name="Anantharaman K."/>
            <person name="Brown C.T."/>
            <person name="Hug L.A."/>
            <person name="Sharon I."/>
            <person name="Castelle C.J."/>
            <person name="Probst A.J."/>
            <person name="Thomas B.C."/>
            <person name="Singh A."/>
            <person name="Wilkins M.J."/>
            <person name="Karaoz U."/>
            <person name="Brodie E.L."/>
            <person name="Williams K.H."/>
            <person name="Hubbard S.S."/>
            <person name="Banfield J.F."/>
        </authorList>
    </citation>
    <scope>NUCLEOTIDE SEQUENCE [LARGE SCALE GENOMIC DNA]</scope>
</reference>
<feature type="transmembrane region" description="Helical" evidence="5">
    <location>
        <begin position="265"/>
        <end position="282"/>
    </location>
</feature>
<evidence type="ECO:0000256" key="5">
    <source>
        <dbReference type="SAM" id="Phobius"/>
    </source>
</evidence>
<keyword evidence="3 5" id="KW-1133">Transmembrane helix</keyword>
<dbReference type="InterPro" id="IPR004481">
    <property type="entry name" value="K/Na/Ca-exchanger"/>
</dbReference>
<dbReference type="PANTHER" id="PTHR10846">
    <property type="entry name" value="SODIUM/POTASSIUM/CALCIUM EXCHANGER"/>
    <property type="match status" value="1"/>
</dbReference>
<feature type="transmembrane region" description="Helical" evidence="5">
    <location>
        <begin position="127"/>
        <end position="144"/>
    </location>
</feature>
<proteinExistence type="predicted"/>
<dbReference type="AlphaFoldDB" id="A0A1F5Z0T6"/>
<feature type="transmembrane region" description="Helical" evidence="5">
    <location>
        <begin position="38"/>
        <end position="62"/>
    </location>
</feature>
<organism evidence="7 8">
    <name type="scientific">Candidatus Gottesmanbacteria bacterium RIFCSPHIGHO2_01_FULL_40_15</name>
    <dbReference type="NCBI Taxonomy" id="1798376"/>
    <lineage>
        <taxon>Bacteria</taxon>
        <taxon>Candidatus Gottesmaniibacteriota</taxon>
    </lineage>
</organism>
<feature type="domain" description="Sodium/calcium exchanger membrane region" evidence="6">
    <location>
        <begin position="171"/>
        <end position="307"/>
    </location>
</feature>
<evidence type="ECO:0000259" key="6">
    <source>
        <dbReference type="Pfam" id="PF01699"/>
    </source>
</evidence>
<dbReference type="PANTHER" id="PTHR10846:SF8">
    <property type="entry name" value="INNER MEMBRANE PROTEIN YRBG"/>
    <property type="match status" value="1"/>
</dbReference>
<evidence type="ECO:0000256" key="4">
    <source>
        <dbReference type="ARBA" id="ARBA00023136"/>
    </source>
</evidence>
<evidence type="ECO:0000256" key="1">
    <source>
        <dbReference type="ARBA" id="ARBA00004141"/>
    </source>
</evidence>
<accession>A0A1F5Z0T6</accession>
<dbReference type="InterPro" id="IPR044880">
    <property type="entry name" value="NCX_ion-bd_dom_sf"/>
</dbReference>
<dbReference type="GO" id="GO:0005262">
    <property type="term" value="F:calcium channel activity"/>
    <property type="evidence" value="ECO:0007669"/>
    <property type="project" value="TreeGrafter"/>
</dbReference>
<gene>
    <name evidence="7" type="ORF">A2777_00955</name>
</gene>
<sequence length="310" mass="33992">MLPDLALFIFALTTLWFGAGLIVTSLDKISKQLEISAFAASFFLLGFLTSLPELSVGINAIIDKKPEIFVGNLIGGSLIIFILIIPLLAILGNGVTLSHQLSIRKLIFSLYLVGLPALLIIDKNLSLIEGFLLIFLYLVLFYTLEKRKGIIDHFRDKFTTDRRHNISLLGKILIGAFVVFYSSGLLVDQTIVFSADLGISPFLLSLLGLSIGTNLPEISIALRSITSGNKEIALGDYIGSASTNSVILGVLTIVNGTSVSFNNHFLITFSFMLVGLSLFFYFTRSKNDISRKEGLILLILYLTFVVMEVV</sequence>
<dbReference type="Pfam" id="PF01699">
    <property type="entry name" value="Na_Ca_ex"/>
    <property type="match status" value="2"/>
</dbReference>
<dbReference type="GO" id="GO:0006874">
    <property type="term" value="P:intracellular calcium ion homeostasis"/>
    <property type="evidence" value="ECO:0007669"/>
    <property type="project" value="TreeGrafter"/>
</dbReference>
<evidence type="ECO:0000256" key="3">
    <source>
        <dbReference type="ARBA" id="ARBA00022989"/>
    </source>
</evidence>
<dbReference type="GO" id="GO:0005886">
    <property type="term" value="C:plasma membrane"/>
    <property type="evidence" value="ECO:0007669"/>
    <property type="project" value="TreeGrafter"/>
</dbReference>
<keyword evidence="4 5" id="KW-0472">Membrane</keyword>
<feature type="transmembrane region" description="Helical" evidence="5">
    <location>
        <begin position="199"/>
        <end position="222"/>
    </location>
</feature>
<keyword evidence="2 5" id="KW-0812">Transmembrane</keyword>
<dbReference type="Proteomes" id="UP000177354">
    <property type="component" value="Unassembled WGS sequence"/>
</dbReference>
<feature type="transmembrane region" description="Helical" evidence="5">
    <location>
        <begin position="68"/>
        <end position="91"/>
    </location>
</feature>
<comment type="subcellular location">
    <subcellularLocation>
        <location evidence="1">Membrane</location>
        <topology evidence="1">Multi-pass membrane protein</topology>
    </subcellularLocation>
</comment>
<dbReference type="EMBL" id="MFJF01000019">
    <property type="protein sequence ID" value="OGG06068.1"/>
    <property type="molecule type" value="Genomic_DNA"/>
</dbReference>
<evidence type="ECO:0000313" key="7">
    <source>
        <dbReference type="EMBL" id="OGG06068.1"/>
    </source>
</evidence>
<feature type="domain" description="Sodium/calcium exchanger membrane region" evidence="6">
    <location>
        <begin position="5"/>
        <end position="142"/>
    </location>
</feature>
<dbReference type="GO" id="GO:0008273">
    <property type="term" value="F:calcium, potassium:sodium antiporter activity"/>
    <property type="evidence" value="ECO:0007669"/>
    <property type="project" value="TreeGrafter"/>
</dbReference>
<feature type="transmembrane region" description="Helical" evidence="5">
    <location>
        <begin position="103"/>
        <end position="121"/>
    </location>
</feature>